<comment type="caution">
    <text evidence="2">The sequence shown here is derived from an EMBL/GenBank/DDBJ whole genome shotgun (WGS) entry which is preliminary data.</text>
</comment>
<reference evidence="2" key="2">
    <citation type="submission" date="2021-08" db="EMBL/GenBank/DDBJ databases">
        <authorList>
            <person name="Tani A."/>
            <person name="Ola A."/>
            <person name="Ogura Y."/>
            <person name="Katsura K."/>
            <person name="Hayashi T."/>
        </authorList>
    </citation>
    <scope>NUCLEOTIDE SEQUENCE</scope>
    <source>
        <strain evidence="2">DSM 16372</strain>
    </source>
</reference>
<protein>
    <submittedName>
        <fullName evidence="2">Uncharacterized protein</fullName>
    </submittedName>
</protein>
<evidence type="ECO:0000313" key="3">
    <source>
        <dbReference type="Proteomes" id="UP001055247"/>
    </source>
</evidence>
<name>A0AAV4ZPF0_9HYPH</name>
<reference evidence="2" key="1">
    <citation type="journal article" date="2016" name="Front. Microbiol.">
        <title>Genome Sequence of the Piezophilic, Mesophilic Sulfate-Reducing Bacterium Desulfovibrio indicus J2T.</title>
        <authorList>
            <person name="Cao J."/>
            <person name="Maignien L."/>
            <person name="Shao Z."/>
            <person name="Alain K."/>
            <person name="Jebbar M."/>
        </authorList>
    </citation>
    <scope>NUCLEOTIDE SEQUENCE</scope>
    <source>
        <strain evidence="2">DSM 16372</strain>
    </source>
</reference>
<dbReference type="RefSeq" id="WP_066924948.1">
    <property type="nucleotide sequence ID" value="NZ_BPQO01000014.1"/>
</dbReference>
<keyword evidence="3" id="KW-1185">Reference proteome</keyword>
<dbReference type="Proteomes" id="UP001055247">
    <property type="component" value="Unassembled WGS sequence"/>
</dbReference>
<organism evidence="2 3">
    <name type="scientific">Methylobacterium hispanicum</name>
    <dbReference type="NCBI Taxonomy" id="270350"/>
    <lineage>
        <taxon>Bacteria</taxon>
        <taxon>Pseudomonadati</taxon>
        <taxon>Pseudomonadota</taxon>
        <taxon>Alphaproteobacteria</taxon>
        <taxon>Hyphomicrobiales</taxon>
        <taxon>Methylobacteriaceae</taxon>
        <taxon>Methylobacterium</taxon>
    </lineage>
</organism>
<accession>A0AAV4ZPF0</accession>
<sequence>MSKPCSGEGPGMQRRGRTPYSAGFRTDTAPERARYAALNRFTYSGGFDGYEGRMICPPQWRRTAFGEDEGRRERSAARE</sequence>
<feature type="region of interest" description="Disordered" evidence="1">
    <location>
        <begin position="1"/>
        <end position="27"/>
    </location>
</feature>
<dbReference type="AlphaFoldDB" id="A0AAV4ZPF0"/>
<evidence type="ECO:0000256" key="1">
    <source>
        <dbReference type="SAM" id="MobiDB-lite"/>
    </source>
</evidence>
<gene>
    <name evidence="2" type="ORF">BHAOGJBA_3438</name>
</gene>
<dbReference type="EMBL" id="BPQO01000014">
    <property type="protein sequence ID" value="GJD89905.1"/>
    <property type="molecule type" value="Genomic_DNA"/>
</dbReference>
<proteinExistence type="predicted"/>
<evidence type="ECO:0000313" key="2">
    <source>
        <dbReference type="EMBL" id="GJD89905.1"/>
    </source>
</evidence>